<dbReference type="Proteomes" id="UP000054166">
    <property type="component" value="Unassembled WGS sequence"/>
</dbReference>
<dbReference type="STRING" id="765440.A0A0C3F991"/>
<dbReference type="EMBL" id="KN833036">
    <property type="protein sequence ID" value="KIM76271.1"/>
    <property type="molecule type" value="Genomic_DNA"/>
</dbReference>
<protein>
    <submittedName>
        <fullName evidence="1">Uncharacterized protein</fullName>
    </submittedName>
</protein>
<gene>
    <name evidence="1" type="ORF">PILCRDRAFT_12877</name>
</gene>
<reference evidence="2" key="2">
    <citation type="submission" date="2015-01" db="EMBL/GenBank/DDBJ databases">
        <title>Evolutionary Origins and Diversification of the Mycorrhizal Mutualists.</title>
        <authorList>
            <consortium name="DOE Joint Genome Institute"/>
            <consortium name="Mycorrhizal Genomics Consortium"/>
            <person name="Kohler A."/>
            <person name="Kuo A."/>
            <person name="Nagy L.G."/>
            <person name="Floudas D."/>
            <person name="Copeland A."/>
            <person name="Barry K.W."/>
            <person name="Cichocki N."/>
            <person name="Veneault-Fourrey C."/>
            <person name="LaButti K."/>
            <person name="Lindquist E.A."/>
            <person name="Lipzen A."/>
            <person name="Lundell T."/>
            <person name="Morin E."/>
            <person name="Murat C."/>
            <person name="Riley R."/>
            <person name="Ohm R."/>
            <person name="Sun H."/>
            <person name="Tunlid A."/>
            <person name="Henrissat B."/>
            <person name="Grigoriev I.V."/>
            <person name="Hibbett D.S."/>
            <person name="Martin F."/>
        </authorList>
    </citation>
    <scope>NUCLEOTIDE SEQUENCE [LARGE SCALE GENOMIC DNA]</scope>
    <source>
        <strain evidence="2">F 1598</strain>
    </source>
</reference>
<dbReference type="AlphaFoldDB" id="A0A0C3F991"/>
<reference evidence="1 2" key="1">
    <citation type="submission" date="2014-04" db="EMBL/GenBank/DDBJ databases">
        <authorList>
            <consortium name="DOE Joint Genome Institute"/>
            <person name="Kuo A."/>
            <person name="Tarkka M."/>
            <person name="Buscot F."/>
            <person name="Kohler A."/>
            <person name="Nagy L.G."/>
            <person name="Floudas D."/>
            <person name="Copeland A."/>
            <person name="Barry K.W."/>
            <person name="Cichocki N."/>
            <person name="Veneault-Fourrey C."/>
            <person name="LaButti K."/>
            <person name="Lindquist E.A."/>
            <person name="Lipzen A."/>
            <person name="Lundell T."/>
            <person name="Morin E."/>
            <person name="Murat C."/>
            <person name="Sun H."/>
            <person name="Tunlid A."/>
            <person name="Henrissat B."/>
            <person name="Grigoriev I.V."/>
            <person name="Hibbett D.S."/>
            <person name="Martin F."/>
            <person name="Nordberg H.P."/>
            <person name="Cantor M.N."/>
            <person name="Hua S.X."/>
        </authorList>
    </citation>
    <scope>NUCLEOTIDE SEQUENCE [LARGE SCALE GENOMIC DNA]</scope>
    <source>
        <strain evidence="1 2">F 1598</strain>
    </source>
</reference>
<evidence type="ECO:0000313" key="2">
    <source>
        <dbReference type="Proteomes" id="UP000054166"/>
    </source>
</evidence>
<keyword evidence="2" id="KW-1185">Reference proteome</keyword>
<organism evidence="1 2">
    <name type="scientific">Piloderma croceum (strain F 1598)</name>
    <dbReference type="NCBI Taxonomy" id="765440"/>
    <lineage>
        <taxon>Eukaryota</taxon>
        <taxon>Fungi</taxon>
        <taxon>Dikarya</taxon>
        <taxon>Basidiomycota</taxon>
        <taxon>Agaricomycotina</taxon>
        <taxon>Agaricomycetes</taxon>
        <taxon>Agaricomycetidae</taxon>
        <taxon>Atheliales</taxon>
        <taxon>Atheliaceae</taxon>
        <taxon>Piloderma</taxon>
    </lineage>
</organism>
<sequence>MSSFARRLFKSSKSSVNNDLAVLEESHDSTFAPVPSALSPSRAPCNTFITGSRALFLKVPVRFDFPYGWEKGPVIDCIERVTSTLTTTNPDTPFDTLMKAGCTAYDTIEEVAWEELDSCVVKLHWRGDQTIDLLFVLSICFGIHSDNQAKWYTLQHYNCYFLSWAIIVITMRKCAVFADRLNAAMKCFGLTWTRTHPLGLDLAWELGLVGNEPWHMAMNVQKVGAERWRQKLGLVHAQEHTRQPERTEWLRLEISRELALLLEQEQEWQEREWEKVWELMQEEELDIELVAKWKARREPELLWERERVLELARAQAVYREVWLPQVLDRVLELELELEPIQVVAHEWEGQMEKAREWEVELWLGLGLSLWAYEMSRMVLMPMREVRNEVQVRMLNVAHVLAQIPLRL</sequence>
<evidence type="ECO:0000313" key="1">
    <source>
        <dbReference type="EMBL" id="KIM76271.1"/>
    </source>
</evidence>
<proteinExistence type="predicted"/>
<accession>A0A0C3F991</accession>
<dbReference type="HOGENOM" id="CLU_676376_0_0_1"/>
<dbReference type="OrthoDB" id="3269726at2759"/>
<dbReference type="InParanoid" id="A0A0C3F991"/>
<name>A0A0C3F991_PILCF</name>